<accession>A0A4P9X413</accession>
<evidence type="ECO:0000259" key="5">
    <source>
        <dbReference type="PROSITE" id="PS01031"/>
    </source>
</evidence>
<dbReference type="Pfam" id="PF00011">
    <property type="entry name" value="HSP20"/>
    <property type="match status" value="1"/>
</dbReference>
<feature type="non-terminal residue" evidence="6">
    <location>
        <position position="138"/>
    </location>
</feature>
<proteinExistence type="inferred from homology"/>
<dbReference type="OrthoDB" id="1431247at2759"/>
<dbReference type="InterPro" id="IPR031107">
    <property type="entry name" value="Small_HSP"/>
</dbReference>
<name>A0A4P9X413_9FUNG</name>
<feature type="non-terminal residue" evidence="6">
    <location>
        <position position="1"/>
    </location>
</feature>
<evidence type="ECO:0000256" key="3">
    <source>
        <dbReference type="RuleBase" id="RU003616"/>
    </source>
</evidence>
<dbReference type="InterPro" id="IPR008978">
    <property type="entry name" value="HSP20-like_chaperone"/>
</dbReference>
<evidence type="ECO:0000256" key="1">
    <source>
        <dbReference type="ARBA" id="ARBA00023016"/>
    </source>
</evidence>
<dbReference type="InterPro" id="IPR002068">
    <property type="entry name" value="A-crystallin/Hsp20_dom"/>
</dbReference>
<dbReference type="SUPFAM" id="SSF49764">
    <property type="entry name" value="HSP20-like chaperones"/>
    <property type="match status" value="1"/>
</dbReference>
<keyword evidence="7" id="KW-1185">Reference proteome</keyword>
<feature type="domain" description="SHSP" evidence="5">
    <location>
        <begin position="10"/>
        <end position="138"/>
    </location>
</feature>
<dbReference type="STRING" id="1555241.A0A4P9X413"/>
<protein>
    <recommendedName>
        <fullName evidence="5">SHSP domain-containing protein</fullName>
    </recommendedName>
</protein>
<feature type="region of interest" description="Disordered" evidence="4">
    <location>
        <begin position="54"/>
        <end position="102"/>
    </location>
</feature>
<feature type="compositionally biased region" description="Basic residues" evidence="4">
    <location>
        <begin position="60"/>
        <end position="71"/>
    </location>
</feature>
<keyword evidence="1" id="KW-0346">Stress response</keyword>
<evidence type="ECO:0000256" key="2">
    <source>
        <dbReference type="PROSITE-ProRule" id="PRU00285"/>
    </source>
</evidence>
<dbReference type="PROSITE" id="PS01031">
    <property type="entry name" value="SHSP"/>
    <property type="match status" value="1"/>
</dbReference>
<sequence>SLFNHANALFENARVQTPVLHIHESSSEFTIEAEVPGYKRGDVEIRYVGGSQRQLTVRGTRSRPHLHHHSASPRTIKVDATDDPEEAAPEKSDVSEADAEVDSAKQSFEQVIQFPVAVEASQIRAKLEDGILLITVPK</sequence>
<dbReference type="PANTHER" id="PTHR11527">
    <property type="entry name" value="HEAT-SHOCK PROTEIN 20 FAMILY MEMBER"/>
    <property type="match status" value="1"/>
</dbReference>
<organism evidence="6 7">
    <name type="scientific">Caulochytrium protostelioides</name>
    <dbReference type="NCBI Taxonomy" id="1555241"/>
    <lineage>
        <taxon>Eukaryota</taxon>
        <taxon>Fungi</taxon>
        <taxon>Fungi incertae sedis</taxon>
        <taxon>Chytridiomycota</taxon>
        <taxon>Chytridiomycota incertae sedis</taxon>
        <taxon>Chytridiomycetes</taxon>
        <taxon>Caulochytriales</taxon>
        <taxon>Caulochytriaceae</taxon>
        <taxon>Caulochytrium</taxon>
    </lineage>
</organism>
<evidence type="ECO:0000313" key="6">
    <source>
        <dbReference type="EMBL" id="RKO99789.1"/>
    </source>
</evidence>
<reference evidence="7" key="1">
    <citation type="journal article" date="2018" name="Nat. Microbiol.">
        <title>Leveraging single-cell genomics to expand the fungal tree of life.</title>
        <authorList>
            <person name="Ahrendt S.R."/>
            <person name="Quandt C.A."/>
            <person name="Ciobanu D."/>
            <person name="Clum A."/>
            <person name="Salamov A."/>
            <person name="Andreopoulos B."/>
            <person name="Cheng J.F."/>
            <person name="Woyke T."/>
            <person name="Pelin A."/>
            <person name="Henrissat B."/>
            <person name="Reynolds N.K."/>
            <person name="Benny G.L."/>
            <person name="Smith M.E."/>
            <person name="James T.Y."/>
            <person name="Grigoriev I.V."/>
        </authorList>
    </citation>
    <scope>NUCLEOTIDE SEQUENCE [LARGE SCALE GENOMIC DNA]</scope>
    <source>
        <strain evidence="7">ATCC 52028</strain>
    </source>
</reference>
<dbReference type="AlphaFoldDB" id="A0A4P9X413"/>
<dbReference type="Gene3D" id="2.60.40.790">
    <property type="match status" value="1"/>
</dbReference>
<evidence type="ECO:0000313" key="7">
    <source>
        <dbReference type="Proteomes" id="UP000274922"/>
    </source>
</evidence>
<evidence type="ECO:0000256" key="4">
    <source>
        <dbReference type="SAM" id="MobiDB-lite"/>
    </source>
</evidence>
<comment type="similarity">
    <text evidence="2 3">Belongs to the small heat shock protein (HSP20) family.</text>
</comment>
<dbReference type="CDD" id="cd06464">
    <property type="entry name" value="ACD_sHsps-like"/>
    <property type="match status" value="1"/>
</dbReference>
<dbReference type="EMBL" id="ML014256">
    <property type="protein sequence ID" value="RKO99789.1"/>
    <property type="molecule type" value="Genomic_DNA"/>
</dbReference>
<gene>
    <name evidence="6" type="ORF">CXG81DRAFT_6285</name>
</gene>
<dbReference type="Proteomes" id="UP000274922">
    <property type="component" value="Unassembled WGS sequence"/>
</dbReference>